<dbReference type="EMBL" id="JH598301">
    <property type="status" value="NOT_ANNOTATED_CDS"/>
    <property type="molecule type" value="Genomic_DNA"/>
</dbReference>
<evidence type="ECO:0000313" key="2">
    <source>
        <dbReference type="Proteomes" id="UP000011713"/>
    </source>
</evidence>
<dbReference type="VEuPathDB" id="FungiDB:HpaG806267"/>
<name>M4BIP1_HYAAE</name>
<proteinExistence type="predicted"/>
<dbReference type="EnsemblProtists" id="HpaT806267">
    <property type="protein sequence ID" value="HpaP806267"/>
    <property type="gene ID" value="HpaG806267"/>
</dbReference>
<dbReference type="AlphaFoldDB" id="M4BIP1"/>
<reference evidence="2" key="1">
    <citation type="journal article" date="2010" name="Science">
        <title>Signatures of adaptation to obligate biotrophy in the Hyaloperonospora arabidopsidis genome.</title>
        <authorList>
            <person name="Baxter L."/>
            <person name="Tripathy S."/>
            <person name="Ishaque N."/>
            <person name="Boot N."/>
            <person name="Cabral A."/>
            <person name="Kemen E."/>
            <person name="Thines M."/>
            <person name="Ah-Fong A."/>
            <person name="Anderson R."/>
            <person name="Badejoko W."/>
            <person name="Bittner-Eddy P."/>
            <person name="Boore J.L."/>
            <person name="Chibucos M.C."/>
            <person name="Coates M."/>
            <person name="Dehal P."/>
            <person name="Delehaunty K."/>
            <person name="Dong S."/>
            <person name="Downton P."/>
            <person name="Dumas B."/>
            <person name="Fabro G."/>
            <person name="Fronick C."/>
            <person name="Fuerstenberg S.I."/>
            <person name="Fulton L."/>
            <person name="Gaulin E."/>
            <person name="Govers F."/>
            <person name="Hughes L."/>
            <person name="Humphray S."/>
            <person name="Jiang R.H."/>
            <person name="Judelson H."/>
            <person name="Kamoun S."/>
            <person name="Kyung K."/>
            <person name="Meijer H."/>
            <person name="Minx P."/>
            <person name="Morris P."/>
            <person name="Nelson J."/>
            <person name="Phuntumart V."/>
            <person name="Qutob D."/>
            <person name="Rehmany A."/>
            <person name="Rougon-Cardoso A."/>
            <person name="Ryden P."/>
            <person name="Torto-Alalibo T."/>
            <person name="Studholme D."/>
            <person name="Wang Y."/>
            <person name="Win J."/>
            <person name="Wood J."/>
            <person name="Clifton S.W."/>
            <person name="Rogers J."/>
            <person name="Van den Ackerveken G."/>
            <person name="Jones J.D."/>
            <person name="McDowell J.M."/>
            <person name="Beynon J."/>
            <person name="Tyler B.M."/>
        </authorList>
    </citation>
    <scope>NUCLEOTIDE SEQUENCE [LARGE SCALE GENOMIC DNA]</scope>
    <source>
        <strain evidence="2">Emoy2</strain>
    </source>
</reference>
<keyword evidence="2" id="KW-1185">Reference proteome</keyword>
<protein>
    <submittedName>
        <fullName evidence="1">Uncharacterized protein</fullName>
    </submittedName>
</protein>
<accession>M4BIP1</accession>
<dbReference type="InParanoid" id="M4BIP1"/>
<dbReference type="Proteomes" id="UP000011713">
    <property type="component" value="Unassembled WGS sequence"/>
</dbReference>
<reference evidence="1" key="2">
    <citation type="submission" date="2015-06" db="UniProtKB">
        <authorList>
            <consortium name="EnsemblProtists"/>
        </authorList>
    </citation>
    <scope>IDENTIFICATION</scope>
    <source>
        <strain evidence="1">Emoy2</strain>
    </source>
</reference>
<evidence type="ECO:0000313" key="1">
    <source>
        <dbReference type="EnsemblProtists" id="HpaP806267"/>
    </source>
</evidence>
<organism evidence="1 2">
    <name type="scientific">Hyaloperonospora arabidopsidis (strain Emoy2)</name>
    <name type="common">Downy mildew agent</name>
    <name type="synonym">Peronospora arabidopsidis</name>
    <dbReference type="NCBI Taxonomy" id="559515"/>
    <lineage>
        <taxon>Eukaryota</taxon>
        <taxon>Sar</taxon>
        <taxon>Stramenopiles</taxon>
        <taxon>Oomycota</taxon>
        <taxon>Peronosporomycetes</taxon>
        <taxon>Peronosporales</taxon>
        <taxon>Peronosporaceae</taxon>
        <taxon>Hyaloperonospora</taxon>
    </lineage>
</organism>
<sequence>MIHMNLTISQRSNKEGRALVPAANKSDLLGAGGNLRCTLSRTSCRNRLQKCAVPLVLISALQAVA</sequence>
<dbReference type="HOGENOM" id="CLU_2854441_0_0_1"/>